<dbReference type="Proteomes" id="UP000000417">
    <property type="component" value="Chromosome"/>
</dbReference>
<gene>
    <name evidence="2" type="ordered locus">STH2722</name>
</gene>
<evidence type="ECO:0000313" key="3">
    <source>
        <dbReference type="Proteomes" id="UP000000417"/>
    </source>
</evidence>
<reference evidence="2 3" key="1">
    <citation type="journal article" date="2004" name="Nucleic Acids Res.">
        <title>Genome sequence of Symbiobacterium thermophilum, an uncultivable bacterium that depends on microbial commensalism.</title>
        <authorList>
            <person name="Ueda K."/>
            <person name="Yamashita A."/>
            <person name="Ishikawa J."/>
            <person name="Shimada M."/>
            <person name="Watsuji T."/>
            <person name="Morimura K."/>
            <person name="Ikeda H."/>
            <person name="Hattori M."/>
            <person name="Beppu T."/>
        </authorList>
    </citation>
    <scope>NUCLEOTIDE SEQUENCE [LARGE SCALE GENOMIC DNA]</scope>
    <source>
        <strain evidence="3">T / IAM 14863</strain>
    </source>
</reference>
<sequence length="129" mass="14190">MDALEADDKVYDLPLINYAVNIHDQTTGFHIVLPENWPALVHRAVAPARYIGPVTVISLRGGNKNLREAVHIDESGKAVPAGPVIVSGRNVSRELPSAWATGESRPWGWSRDARRPPTPRWTTPHACGR</sequence>
<dbReference type="HOGENOM" id="CLU_1947742_0_0_9"/>
<dbReference type="KEGG" id="sth:STH2722"/>
<feature type="region of interest" description="Disordered" evidence="1">
    <location>
        <begin position="97"/>
        <end position="129"/>
    </location>
</feature>
<protein>
    <submittedName>
        <fullName evidence="2">Uncharacterized protein</fullName>
    </submittedName>
</protein>
<accession>Q67KT9</accession>
<evidence type="ECO:0000256" key="1">
    <source>
        <dbReference type="SAM" id="MobiDB-lite"/>
    </source>
</evidence>
<evidence type="ECO:0000313" key="2">
    <source>
        <dbReference type="EMBL" id="BAD41707.1"/>
    </source>
</evidence>
<proteinExistence type="predicted"/>
<feature type="compositionally biased region" description="Low complexity" evidence="1">
    <location>
        <begin position="120"/>
        <end position="129"/>
    </location>
</feature>
<organism evidence="2 3">
    <name type="scientific">Symbiobacterium thermophilum (strain DSM 24528 / JCM 14929 / IAM 14863 / T)</name>
    <dbReference type="NCBI Taxonomy" id="292459"/>
    <lineage>
        <taxon>Bacteria</taxon>
        <taxon>Bacillati</taxon>
        <taxon>Bacillota</taxon>
        <taxon>Clostridia</taxon>
        <taxon>Eubacteriales</taxon>
        <taxon>Symbiobacteriaceae</taxon>
        <taxon>Symbiobacterium</taxon>
    </lineage>
</organism>
<keyword evidence="3" id="KW-1185">Reference proteome</keyword>
<dbReference type="EMBL" id="AP006840">
    <property type="protein sequence ID" value="BAD41707.1"/>
    <property type="molecule type" value="Genomic_DNA"/>
</dbReference>
<name>Q67KT9_SYMTH</name>
<dbReference type="STRING" id="292459.STH2722"/>
<dbReference type="AlphaFoldDB" id="Q67KT9"/>